<proteinExistence type="inferred from homology"/>
<dbReference type="EMBL" id="JBGCUO010000001">
    <property type="protein sequence ID" value="MEY1662694.1"/>
    <property type="molecule type" value="Genomic_DNA"/>
</dbReference>
<dbReference type="InterPro" id="IPR051907">
    <property type="entry name" value="DoxX-like_oxidoreductase"/>
</dbReference>
<comment type="subcellular location">
    <subcellularLocation>
        <location evidence="1">Cell membrane</location>
        <topology evidence="1">Multi-pass membrane protein</topology>
    </subcellularLocation>
</comment>
<evidence type="ECO:0000256" key="7">
    <source>
        <dbReference type="SAM" id="Phobius"/>
    </source>
</evidence>
<reference evidence="8 9" key="1">
    <citation type="submission" date="2024-07" db="EMBL/GenBank/DDBJ databases">
        <authorList>
            <person name="Ren Q."/>
        </authorList>
    </citation>
    <scope>NUCLEOTIDE SEQUENCE [LARGE SCALE GENOMIC DNA]</scope>
    <source>
        <strain evidence="8 9">REN37</strain>
    </source>
</reference>
<gene>
    <name evidence="8" type="ORF">AB5I84_11090</name>
</gene>
<comment type="caution">
    <text evidence="8">The sequence shown here is derived from an EMBL/GenBank/DDBJ whole genome shotgun (WGS) entry which is preliminary data.</text>
</comment>
<sequence length="130" mass="13720">MEPIRQALMLAGRVLLAALFVLAGFDHLGDYASTQQWLLEHGLAAGWLPLVIALELGAGIALGVGWQTRRAAVLLATLSLMVGLRVHGLDDPLQELLLMHNLAIAGGLLILGAQGPGRFSVDAARERALA</sequence>
<dbReference type="Proteomes" id="UP001562065">
    <property type="component" value="Unassembled WGS sequence"/>
</dbReference>
<organism evidence="8 9">
    <name type="scientific">Isoalcanivorax beigongshangi</name>
    <dbReference type="NCBI Taxonomy" id="3238810"/>
    <lineage>
        <taxon>Bacteria</taxon>
        <taxon>Pseudomonadati</taxon>
        <taxon>Pseudomonadota</taxon>
        <taxon>Gammaproteobacteria</taxon>
        <taxon>Oceanospirillales</taxon>
        <taxon>Alcanivoracaceae</taxon>
        <taxon>Isoalcanivorax</taxon>
    </lineage>
</organism>
<dbReference type="PANTHER" id="PTHR33452">
    <property type="entry name" value="OXIDOREDUCTASE CATD-RELATED"/>
    <property type="match status" value="1"/>
</dbReference>
<feature type="transmembrane region" description="Helical" evidence="7">
    <location>
        <begin position="71"/>
        <end position="89"/>
    </location>
</feature>
<comment type="similarity">
    <text evidence="2">Belongs to the DoxX family.</text>
</comment>
<accession>A0ABV4AIP3</accession>
<evidence type="ECO:0000313" key="8">
    <source>
        <dbReference type="EMBL" id="MEY1662694.1"/>
    </source>
</evidence>
<name>A0ABV4AIP3_9GAMM</name>
<dbReference type="RefSeq" id="WP_369455923.1">
    <property type="nucleotide sequence ID" value="NZ_JBGCUO010000001.1"/>
</dbReference>
<evidence type="ECO:0000256" key="4">
    <source>
        <dbReference type="ARBA" id="ARBA00022692"/>
    </source>
</evidence>
<evidence type="ECO:0000256" key="2">
    <source>
        <dbReference type="ARBA" id="ARBA00006679"/>
    </source>
</evidence>
<protein>
    <submittedName>
        <fullName evidence="8">DoxX family protein</fullName>
    </submittedName>
</protein>
<evidence type="ECO:0000256" key="5">
    <source>
        <dbReference type="ARBA" id="ARBA00022989"/>
    </source>
</evidence>
<keyword evidence="6 7" id="KW-0472">Membrane</keyword>
<keyword evidence="4 7" id="KW-0812">Transmembrane</keyword>
<keyword evidence="5 7" id="KW-1133">Transmembrane helix</keyword>
<keyword evidence="3" id="KW-1003">Cell membrane</keyword>
<feature type="transmembrane region" description="Helical" evidence="7">
    <location>
        <begin position="7"/>
        <end position="25"/>
    </location>
</feature>
<evidence type="ECO:0000256" key="6">
    <source>
        <dbReference type="ARBA" id="ARBA00023136"/>
    </source>
</evidence>
<keyword evidence="9" id="KW-1185">Reference proteome</keyword>
<evidence type="ECO:0000256" key="1">
    <source>
        <dbReference type="ARBA" id="ARBA00004651"/>
    </source>
</evidence>
<feature type="transmembrane region" description="Helical" evidence="7">
    <location>
        <begin position="95"/>
        <end position="113"/>
    </location>
</feature>
<dbReference type="PANTHER" id="PTHR33452:SF1">
    <property type="entry name" value="INNER MEMBRANE PROTEIN YPHA-RELATED"/>
    <property type="match status" value="1"/>
</dbReference>
<dbReference type="InterPro" id="IPR032808">
    <property type="entry name" value="DoxX"/>
</dbReference>
<dbReference type="Pfam" id="PF07681">
    <property type="entry name" value="DoxX"/>
    <property type="match status" value="1"/>
</dbReference>
<evidence type="ECO:0000313" key="9">
    <source>
        <dbReference type="Proteomes" id="UP001562065"/>
    </source>
</evidence>
<feature type="transmembrane region" description="Helical" evidence="7">
    <location>
        <begin position="45"/>
        <end position="64"/>
    </location>
</feature>
<evidence type="ECO:0000256" key="3">
    <source>
        <dbReference type="ARBA" id="ARBA00022475"/>
    </source>
</evidence>